<protein>
    <submittedName>
        <fullName evidence="3">Uncharacterized protein</fullName>
    </submittedName>
</protein>
<feature type="chain" id="PRO_5028868173" evidence="2">
    <location>
        <begin position="22"/>
        <end position="133"/>
    </location>
</feature>
<keyword evidence="1" id="KW-0812">Transmembrane</keyword>
<evidence type="ECO:0000256" key="2">
    <source>
        <dbReference type="SAM" id="SignalP"/>
    </source>
</evidence>
<feature type="transmembrane region" description="Helical" evidence="1">
    <location>
        <begin position="98"/>
        <end position="116"/>
    </location>
</feature>
<dbReference type="Proteomes" id="UP000516305">
    <property type="component" value="Chromosome"/>
</dbReference>
<feature type="signal peptide" evidence="2">
    <location>
        <begin position="1"/>
        <end position="21"/>
    </location>
</feature>
<keyword evidence="2" id="KW-0732">Signal</keyword>
<keyword evidence="1" id="KW-0472">Membrane</keyword>
<accession>A0A7H0VHX4</accession>
<sequence length="133" mass="14790">MKTVPFFIVLIFSLFSFTMSAQYRPSGQVDTDLKLYTSSEIRAFLRNQDAKPDLKRFANRSQVYTIISYPFYSAAIASAGTAVFGLAIIRDAEFAGQVFLVYGGIAAGCYAVGRLLTYGSKSQLRQGLLVYYF</sequence>
<proteinExistence type="predicted"/>
<dbReference type="KEGG" id="chyd:H4K34_05640"/>
<reference evidence="3 4" key="1">
    <citation type="submission" date="2020-08" db="EMBL/GenBank/DDBJ databases">
        <title>Croceimicrobium hydrocarbonivorans gen. nov., sp. nov., a novel marine bacterium isolated from a bacterial consortium that degrades polyethylene terephthalate.</title>
        <authorList>
            <person name="Liu R."/>
        </authorList>
    </citation>
    <scope>NUCLEOTIDE SEQUENCE [LARGE SCALE GENOMIC DNA]</scope>
    <source>
        <strain evidence="3 4">A20-9</strain>
    </source>
</reference>
<dbReference type="AlphaFoldDB" id="A0A7H0VHX4"/>
<organism evidence="3 4">
    <name type="scientific">Croceimicrobium hydrocarbonivorans</name>
    <dbReference type="NCBI Taxonomy" id="2761580"/>
    <lineage>
        <taxon>Bacteria</taxon>
        <taxon>Pseudomonadati</taxon>
        <taxon>Bacteroidota</taxon>
        <taxon>Flavobacteriia</taxon>
        <taxon>Flavobacteriales</taxon>
        <taxon>Owenweeksiaceae</taxon>
        <taxon>Croceimicrobium</taxon>
    </lineage>
</organism>
<gene>
    <name evidence="3" type="ORF">H4K34_05640</name>
</gene>
<feature type="transmembrane region" description="Helical" evidence="1">
    <location>
        <begin position="69"/>
        <end position="89"/>
    </location>
</feature>
<name>A0A7H0VHX4_9FLAO</name>
<evidence type="ECO:0000256" key="1">
    <source>
        <dbReference type="SAM" id="Phobius"/>
    </source>
</evidence>
<keyword evidence="4" id="KW-1185">Reference proteome</keyword>
<evidence type="ECO:0000313" key="3">
    <source>
        <dbReference type="EMBL" id="QNR25322.1"/>
    </source>
</evidence>
<evidence type="ECO:0000313" key="4">
    <source>
        <dbReference type="Proteomes" id="UP000516305"/>
    </source>
</evidence>
<dbReference type="EMBL" id="CP060139">
    <property type="protein sequence ID" value="QNR25322.1"/>
    <property type="molecule type" value="Genomic_DNA"/>
</dbReference>
<dbReference type="RefSeq" id="WP_210759850.1">
    <property type="nucleotide sequence ID" value="NZ_CP060139.1"/>
</dbReference>
<keyword evidence="1" id="KW-1133">Transmembrane helix</keyword>